<organism evidence="3 4">
    <name type="scientific">Phreatobacter stygius</name>
    <dbReference type="NCBI Taxonomy" id="1940610"/>
    <lineage>
        <taxon>Bacteria</taxon>
        <taxon>Pseudomonadati</taxon>
        <taxon>Pseudomonadota</taxon>
        <taxon>Alphaproteobacteria</taxon>
        <taxon>Hyphomicrobiales</taxon>
        <taxon>Phreatobacteraceae</taxon>
        <taxon>Phreatobacter</taxon>
    </lineage>
</organism>
<evidence type="ECO:0000313" key="4">
    <source>
        <dbReference type="Proteomes" id="UP000298781"/>
    </source>
</evidence>
<evidence type="ECO:0000313" key="3">
    <source>
        <dbReference type="EMBL" id="QCI64458.1"/>
    </source>
</evidence>
<keyword evidence="4" id="KW-1185">Reference proteome</keyword>
<dbReference type="AlphaFoldDB" id="A0A4D7B121"/>
<dbReference type="Proteomes" id="UP000298781">
    <property type="component" value="Chromosome"/>
</dbReference>
<dbReference type="KEGG" id="pstg:E8M01_09570"/>
<feature type="domain" description="4'-phosphopantetheinyl transferase" evidence="2">
    <location>
        <begin position="132"/>
        <end position="208"/>
    </location>
</feature>
<dbReference type="EMBL" id="CP039690">
    <property type="protein sequence ID" value="QCI64458.1"/>
    <property type="molecule type" value="Genomic_DNA"/>
</dbReference>
<sequence>MSLDVDFRFQAPDARAPGAFAVPRDGRVPLTRPIVHVLDRRDPEVAAALGAVVLPRPERDLLAGIHHADRRAELTERRAALRLAVGAAIGLAPPLVPLERGPVGEPLVTGLGLHVSASSRGHRLAVGLWNRPIGVDVEAPIAEAALPRTRMHAREIAAVDAAAPAERAITAALVWAAKEAVWKAAVMPVSRDPRGFAAAVDALGQVTVADPDHPAVSGIARWLPELEGAVAVVVSI</sequence>
<dbReference type="InterPro" id="IPR008278">
    <property type="entry name" value="4-PPantetheinyl_Trfase_dom"/>
</dbReference>
<proteinExistence type="predicted"/>
<accession>A0A4D7B121</accession>
<dbReference type="GO" id="GO:0000287">
    <property type="term" value="F:magnesium ion binding"/>
    <property type="evidence" value="ECO:0007669"/>
    <property type="project" value="InterPro"/>
</dbReference>
<name>A0A4D7B121_9HYPH</name>
<dbReference type="RefSeq" id="WP_136959911.1">
    <property type="nucleotide sequence ID" value="NZ_CP039690.1"/>
</dbReference>
<dbReference type="Gene3D" id="3.90.470.20">
    <property type="entry name" value="4'-phosphopantetheinyl transferase domain"/>
    <property type="match status" value="1"/>
</dbReference>
<keyword evidence="1 3" id="KW-0808">Transferase</keyword>
<dbReference type="GO" id="GO:0008897">
    <property type="term" value="F:holo-[acyl-carrier-protein] synthase activity"/>
    <property type="evidence" value="ECO:0007669"/>
    <property type="project" value="InterPro"/>
</dbReference>
<dbReference type="InterPro" id="IPR037143">
    <property type="entry name" value="4-PPantetheinyl_Trfase_dom_sf"/>
</dbReference>
<gene>
    <name evidence="3" type="ORF">E8M01_09570</name>
</gene>
<dbReference type="Pfam" id="PF01648">
    <property type="entry name" value="ACPS"/>
    <property type="match status" value="1"/>
</dbReference>
<evidence type="ECO:0000256" key="1">
    <source>
        <dbReference type="ARBA" id="ARBA00022679"/>
    </source>
</evidence>
<reference evidence="3 4" key="1">
    <citation type="submission" date="2019-04" db="EMBL/GenBank/DDBJ databases">
        <title>Phreatobacter aquaticus sp. nov.</title>
        <authorList>
            <person name="Choi A."/>
        </authorList>
    </citation>
    <scope>NUCLEOTIDE SEQUENCE [LARGE SCALE GENOMIC DNA]</scope>
    <source>
        <strain evidence="3 4">KCTC 52518</strain>
    </source>
</reference>
<protein>
    <submittedName>
        <fullName evidence="3">4'-phosphopantetheinyl transferase superfamily protein</fullName>
    </submittedName>
</protein>
<dbReference type="SUPFAM" id="SSF56214">
    <property type="entry name" value="4'-phosphopantetheinyl transferase"/>
    <property type="match status" value="2"/>
</dbReference>
<evidence type="ECO:0000259" key="2">
    <source>
        <dbReference type="Pfam" id="PF01648"/>
    </source>
</evidence>